<organism evidence="1">
    <name type="scientific">marine sediment metagenome</name>
    <dbReference type="NCBI Taxonomy" id="412755"/>
    <lineage>
        <taxon>unclassified sequences</taxon>
        <taxon>metagenomes</taxon>
        <taxon>ecological metagenomes</taxon>
    </lineage>
</organism>
<dbReference type="EMBL" id="BARS01024489">
    <property type="protein sequence ID" value="GAG08478.1"/>
    <property type="molecule type" value="Genomic_DNA"/>
</dbReference>
<sequence length="132" mass="14895">MRGFRESLECDMVPERWTELIGPMVLLLADVCDALRLDERERASVLGVIGEEALAGYVESRSVSPAQRRLNERQTKALAHARYRGSINLGAYRQLCPDWSDETLRRDLVDLAQRGLLAKNGAKRGTYYTRAA</sequence>
<dbReference type="AlphaFoldDB" id="X0V7P3"/>
<dbReference type="Gene3D" id="1.10.10.10">
    <property type="entry name" value="Winged helix-like DNA-binding domain superfamily/Winged helix DNA-binding domain"/>
    <property type="match status" value="1"/>
</dbReference>
<accession>X0V7P3</accession>
<name>X0V7P3_9ZZZZ</name>
<evidence type="ECO:0000313" key="1">
    <source>
        <dbReference type="EMBL" id="GAG08478.1"/>
    </source>
</evidence>
<reference evidence="1" key="1">
    <citation type="journal article" date="2014" name="Front. Microbiol.">
        <title>High frequency of phylogenetically diverse reductive dehalogenase-homologous genes in deep subseafloor sedimentary metagenomes.</title>
        <authorList>
            <person name="Kawai M."/>
            <person name="Futagami T."/>
            <person name="Toyoda A."/>
            <person name="Takaki Y."/>
            <person name="Nishi S."/>
            <person name="Hori S."/>
            <person name="Arai W."/>
            <person name="Tsubouchi T."/>
            <person name="Morono Y."/>
            <person name="Uchiyama I."/>
            <person name="Ito T."/>
            <person name="Fujiyama A."/>
            <person name="Inagaki F."/>
            <person name="Takami H."/>
        </authorList>
    </citation>
    <scope>NUCLEOTIDE SEQUENCE</scope>
    <source>
        <strain evidence="1">Expedition CK06-06</strain>
    </source>
</reference>
<protein>
    <recommendedName>
        <fullName evidence="2">HTH deoR-type domain-containing protein</fullName>
    </recommendedName>
</protein>
<evidence type="ECO:0008006" key="2">
    <source>
        <dbReference type="Google" id="ProtNLM"/>
    </source>
</evidence>
<proteinExistence type="predicted"/>
<dbReference type="InterPro" id="IPR036388">
    <property type="entry name" value="WH-like_DNA-bd_sf"/>
</dbReference>
<gene>
    <name evidence="1" type="ORF">S01H1_38865</name>
</gene>
<comment type="caution">
    <text evidence="1">The sequence shown here is derived from an EMBL/GenBank/DDBJ whole genome shotgun (WGS) entry which is preliminary data.</text>
</comment>